<dbReference type="Pfam" id="PF08573">
    <property type="entry name" value="SAE2"/>
    <property type="match status" value="1"/>
</dbReference>
<dbReference type="OrthoDB" id="5801062at2759"/>
<evidence type="ECO:0000256" key="2">
    <source>
        <dbReference type="ARBA" id="ARBA00022763"/>
    </source>
</evidence>
<gene>
    <name evidence="8 9" type="primary">LOC115756516</name>
</gene>
<feature type="coiled-coil region" evidence="4">
    <location>
        <begin position="317"/>
        <end position="344"/>
    </location>
</feature>
<evidence type="ECO:0000259" key="6">
    <source>
        <dbReference type="Pfam" id="PF08573"/>
    </source>
</evidence>
<keyword evidence="7" id="KW-1185">Reference proteome</keyword>
<dbReference type="RefSeq" id="XP_048140634.1">
    <property type="nucleotide sequence ID" value="XM_048284677.1"/>
</dbReference>
<feature type="region of interest" description="Disordered" evidence="5">
    <location>
        <begin position="450"/>
        <end position="516"/>
    </location>
</feature>
<evidence type="ECO:0000313" key="7">
    <source>
        <dbReference type="Proteomes" id="UP000827889"/>
    </source>
</evidence>
<feature type="compositionally biased region" description="Polar residues" evidence="5">
    <location>
        <begin position="462"/>
        <end position="477"/>
    </location>
</feature>
<dbReference type="InterPro" id="IPR033316">
    <property type="entry name" value="RBBP8-like"/>
</dbReference>
<evidence type="ECO:0000256" key="1">
    <source>
        <dbReference type="ARBA" id="ARBA00004123"/>
    </source>
</evidence>
<keyword evidence="2" id="KW-0227">DNA damage</keyword>
<proteinExistence type="predicted"/>
<dbReference type="PANTHER" id="PTHR15107:SF0">
    <property type="entry name" value="DNA ENDONUCLEASE ACTIVATOR CTP1 C-TERMINAL DOMAIN-CONTAINING PROTEIN"/>
    <property type="match status" value="1"/>
</dbReference>
<feature type="coiled-coil region" evidence="4">
    <location>
        <begin position="256"/>
        <end position="283"/>
    </location>
</feature>
<sequence length="657" mass="75783">MEAFLRSPAMDKCDNNSPKVGVSLDHDDVKYVSGLSTILVAAIQEAKDRISQIEYIFCSQLYPNFQSKSRSLQKIYTEAMEAAENTWKEKESNLLIQTEKLLLEKQQVSQENRSLRKEMAKMSKEQEERLKELADEQENRKHKIDELESELRQKTKEFDEGIDLQKKLLQLVQSNASALAIKGKETKELEEKTRALLAKQENLENMVKALKDEVRKKTEEVIRGKDLQANLMKKMQLQASEVLDREQLLVNCEKEKEILMTRSKCLAEKISELEEDLRRKANEEMVRKLNKELPEQSDSGHLDRMVNEKESQQHEERQFLSCKVKDLEEKVNDLQACLREKSSHITEGGLEENLLQLIECKTSELLSERKKKKDLFDAYKRLKSQNNYLRTKLGLVNEDNLPQSKSFEGDDILRRQQNQPTASCLENGDLNTAPFGGGVKVKGEISVEDRLEDDQGIGPMKNSRSLSPKSKYVSSKCQIGEKSMAAAGTKRNASDWRDTRSNQPLGGPDPHDDFLNTPFENVKRNLNEAATEEYRDSPAHNLKEIYRSFSDDETQDMNVDPCPKKQQVVAPSAGKRSFKYVEPVRRKAERENLKGIECRQCKRFYDAVLPDNESKDNDNNKRNFRCEHQDGVSRHRYKYVPPMTPEGFWNIGFESEM</sequence>
<dbReference type="Proteomes" id="UP000827889">
    <property type="component" value="Chromosome 8"/>
</dbReference>
<dbReference type="GeneID" id="115756516"/>
<reference evidence="8" key="1">
    <citation type="submission" date="2025-04" db="UniProtKB">
        <authorList>
            <consortium name="RefSeq"/>
        </authorList>
    </citation>
    <scope>IDENTIFICATION</scope>
    <source>
        <tissue evidence="9">Leaf</tissue>
    </source>
</reference>
<evidence type="ECO:0000256" key="3">
    <source>
        <dbReference type="ARBA" id="ARBA00023242"/>
    </source>
</evidence>
<keyword evidence="4" id="KW-0175">Coiled coil</keyword>
<dbReference type="PANTHER" id="PTHR15107">
    <property type="entry name" value="RETINOBLASTOMA BINDING PROTEIN 8"/>
    <property type="match status" value="1"/>
</dbReference>
<name>A0A8B8QY96_9MYRT</name>
<dbReference type="GO" id="GO:0003684">
    <property type="term" value="F:damaged DNA binding"/>
    <property type="evidence" value="ECO:0007669"/>
    <property type="project" value="TreeGrafter"/>
</dbReference>
<dbReference type="AlphaFoldDB" id="A0A8B8QY96"/>
<dbReference type="GO" id="GO:0010792">
    <property type="term" value="P:DNA double-strand break processing involved in repair via single-strand annealing"/>
    <property type="evidence" value="ECO:0007669"/>
    <property type="project" value="TreeGrafter"/>
</dbReference>
<evidence type="ECO:0000256" key="4">
    <source>
        <dbReference type="SAM" id="Coils"/>
    </source>
</evidence>
<protein>
    <submittedName>
        <fullName evidence="8 9">Protein gamma response 1 isoform X1</fullName>
    </submittedName>
</protein>
<dbReference type="GO" id="GO:0005634">
    <property type="term" value="C:nucleus"/>
    <property type="evidence" value="ECO:0007669"/>
    <property type="project" value="UniProtKB-SubCell"/>
</dbReference>
<dbReference type="RefSeq" id="XP_030552196.1">
    <property type="nucleotide sequence ID" value="XM_030696336.1"/>
</dbReference>
<accession>A0A8B8QY96</accession>
<dbReference type="InterPro" id="IPR013882">
    <property type="entry name" value="Ctp1_C"/>
</dbReference>
<feature type="domain" description="DNA endonuclease activator Ctp1 C-terminal" evidence="6">
    <location>
        <begin position="614"/>
        <end position="653"/>
    </location>
</feature>
<evidence type="ECO:0000313" key="9">
    <source>
        <dbReference type="RefSeq" id="XP_048140634.1"/>
    </source>
</evidence>
<keyword evidence="3" id="KW-0539">Nucleus</keyword>
<dbReference type="KEGG" id="rarg:115756516"/>
<feature type="coiled-coil region" evidence="4">
    <location>
        <begin position="98"/>
        <end position="220"/>
    </location>
</feature>
<evidence type="ECO:0000313" key="8">
    <source>
        <dbReference type="RefSeq" id="XP_030552196.1"/>
    </source>
</evidence>
<evidence type="ECO:0000256" key="5">
    <source>
        <dbReference type="SAM" id="MobiDB-lite"/>
    </source>
</evidence>
<organism evidence="7 8">
    <name type="scientific">Rhodamnia argentea</name>
    <dbReference type="NCBI Taxonomy" id="178133"/>
    <lineage>
        <taxon>Eukaryota</taxon>
        <taxon>Viridiplantae</taxon>
        <taxon>Streptophyta</taxon>
        <taxon>Embryophyta</taxon>
        <taxon>Tracheophyta</taxon>
        <taxon>Spermatophyta</taxon>
        <taxon>Magnoliopsida</taxon>
        <taxon>eudicotyledons</taxon>
        <taxon>Gunneridae</taxon>
        <taxon>Pentapetalae</taxon>
        <taxon>rosids</taxon>
        <taxon>malvids</taxon>
        <taxon>Myrtales</taxon>
        <taxon>Myrtaceae</taxon>
        <taxon>Myrtoideae</taxon>
        <taxon>Myrteae</taxon>
        <taxon>Australasian group</taxon>
        <taxon>Rhodamnia</taxon>
    </lineage>
</organism>
<comment type="subcellular location">
    <subcellularLocation>
        <location evidence="1">Nucleus</location>
    </subcellularLocation>
</comment>